<comment type="caution">
    <text evidence="1">The sequence shown here is derived from an EMBL/GenBank/DDBJ whole genome shotgun (WGS) entry which is preliminary data.</text>
</comment>
<protein>
    <submittedName>
        <fullName evidence="1">Uncharacterized protein</fullName>
    </submittedName>
</protein>
<dbReference type="EMBL" id="JABFOF010000010">
    <property type="protein sequence ID" value="KAG2376313.1"/>
    <property type="molecule type" value="Genomic_DNA"/>
</dbReference>
<evidence type="ECO:0000313" key="2">
    <source>
        <dbReference type="Proteomes" id="UP000743370"/>
    </source>
</evidence>
<evidence type="ECO:0000313" key="1">
    <source>
        <dbReference type="EMBL" id="KAG2376313.1"/>
    </source>
</evidence>
<accession>A0A8T0JN19</accession>
<proteinExistence type="predicted"/>
<gene>
    <name evidence="1" type="ORF">HKW66_Vig0155330</name>
</gene>
<dbReference type="Proteomes" id="UP000743370">
    <property type="component" value="Unassembled WGS sequence"/>
</dbReference>
<organism evidence="1 2">
    <name type="scientific">Phaseolus angularis</name>
    <name type="common">Azuki bean</name>
    <name type="synonym">Vigna angularis</name>
    <dbReference type="NCBI Taxonomy" id="3914"/>
    <lineage>
        <taxon>Eukaryota</taxon>
        <taxon>Viridiplantae</taxon>
        <taxon>Streptophyta</taxon>
        <taxon>Embryophyta</taxon>
        <taxon>Tracheophyta</taxon>
        <taxon>Spermatophyta</taxon>
        <taxon>Magnoliopsida</taxon>
        <taxon>eudicotyledons</taxon>
        <taxon>Gunneridae</taxon>
        <taxon>Pentapetalae</taxon>
        <taxon>rosids</taxon>
        <taxon>fabids</taxon>
        <taxon>Fabales</taxon>
        <taxon>Fabaceae</taxon>
        <taxon>Papilionoideae</taxon>
        <taxon>50 kb inversion clade</taxon>
        <taxon>NPAAA clade</taxon>
        <taxon>indigoferoid/millettioid clade</taxon>
        <taxon>Phaseoleae</taxon>
        <taxon>Vigna</taxon>
    </lineage>
</organism>
<sequence length="117" mass="13246">MNFASSPISQRVQLKKKTQRHFLRAFFECQQTLRKRTLERVEDKLKMAREQQKIHVILDMFSNNTAMVSRTGPASAICITSQPGLSSACKTNSNMRGMNNDEKAKAKGLLVHPVLRA</sequence>
<reference evidence="1 2" key="1">
    <citation type="submission" date="2020-05" db="EMBL/GenBank/DDBJ databases">
        <title>Vigna angularis (adzuki bean) Var. LongXiaoDou No. 4 denovo assembly.</title>
        <authorList>
            <person name="Xiang H."/>
        </authorList>
    </citation>
    <scope>NUCLEOTIDE SEQUENCE [LARGE SCALE GENOMIC DNA]</scope>
    <source>
        <tissue evidence="1">Leaf</tissue>
    </source>
</reference>
<name>A0A8T0JN19_PHAAN</name>
<dbReference type="AlphaFoldDB" id="A0A8T0JN19"/>